<evidence type="ECO:0000256" key="3">
    <source>
        <dbReference type="ARBA" id="ARBA00005215"/>
    </source>
</evidence>
<proteinExistence type="inferred from homology"/>
<evidence type="ECO:0000259" key="11">
    <source>
        <dbReference type="Pfam" id="PF00316"/>
    </source>
</evidence>
<comment type="similarity">
    <text evidence="4">Belongs to the FBPase class 1 family.</text>
</comment>
<dbReference type="GO" id="GO:0005986">
    <property type="term" value="P:sucrose biosynthetic process"/>
    <property type="evidence" value="ECO:0007669"/>
    <property type="project" value="TreeGrafter"/>
</dbReference>
<keyword evidence="14" id="KW-1185">Reference proteome</keyword>
<accession>A0A5J4YXK1</accession>
<dbReference type="HAMAP" id="MF_01855">
    <property type="entry name" value="FBPase_class1"/>
    <property type="match status" value="1"/>
</dbReference>
<keyword evidence="7" id="KW-0479">Metal-binding</keyword>
<dbReference type="InterPro" id="IPR033391">
    <property type="entry name" value="FBPase_N"/>
</dbReference>
<sequence>MVVAVCEVCEWNRQQECLCIFRWSTGKVRTASANLARYIAMSTTSPPRNIEEELRALQPKIGAEVCRILGALSHACAEIGDLLRTGEDGLVDAAGNANSFGDAQLRIDLLADALIFKALKQTRCVCTASSEESASEVDIGGDPDSPFSVAFDPLDGSSVIGPNFTVGTIFGVWKGDKLRGVSGKQMVAAGMAIYGPRTVLVLSAQGCEKAGVLQYELRGAAALAGWKFLGEMAAFSDTVKLFAPANLRAAASHPGYGSLIQFYMSEKYTLRYTGALVPDIYQLMYKKGGIYINPTSAVAPAKLRLLYEVLPIAFLIESAGGVAAGADGTNRIMDMEVTDVDVRTGACFGSRSEVERCASHLPASPNVE</sequence>
<evidence type="ECO:0000256" key="1">
    <source>
        <dbReference type="ARBA" id="ARBA00001273"/>
    </source>
</evidence>
<dbReference type="OrthoDB" id="10256725at2759"/>
<dbReference type="SUPFAM" id="SSF56655">
    <property type="entry name" value="Carbohydrate phosphatase"/>
    <property type="match status" value="1"/>
</dbReference>
<evidence type="ECO:0000259" key="12">
    <source>
        <dbReference type="Pfam" id="PF18913"/>
    </source>
</evidence>
<evidence type="ECO:0000256" key="10">
    <source>
        <dbReference type="ARBA" id="ARBA00023277"/>
    </source>
</evidence>
<comment type="caution">
    <text evidence="13">The sequence shown here is derived from an EMBL/GenBank/DDBJ whole genome shotgun (WGS) entry which is preliminary data.</text>
</comment>
<dbReference type="EC" id="3.1.3.11" evidence="5"/>
<evidence type="ECO:0000256" key="6">
    <source>
        <dbReference type="ARBA" id="ARBA00022490"/>
    </source>
</evidence>
<dbReference type="PIRSF" id="PIRSF500210">
    <property type="entry name" value="FBPtase"/>
    <property type="match status" value="1"/>
</dbReference>
<dbReference type="Pfam" id="PF18913">
    <property type="entry name" value="FBPase_C"/>
    <property type="match status" value="1"/>
</dbReference>
<keyword evidence="6" id="KW-0963">Cytoplasm</keyword>
<keyword evidence="10" id="KW-0119">Carbohydrate metabolism</keyword>
<dbReference type="GO" id="GO:0006094">
    <property type="term" value="P:gluconeogenesis"/>
    <property type="evidence" value="ECO:0007669"/>
    <property type="project" value="TreeGrafter"/>
</dbReference>
<dbReference type="InterPro" id="IPR020548">
    <property type="entry name" value="Fructose_bisphosphatase_AS"/>
</dbReference>
<gene>
    <name evidence="13" type="ORF">FVE85_3428</name>
</gene>
<comment type="pathway">
    <text evidence="3">Carbohydrate biosynthesis; Calvin cycle.</text>
</comment>
<dbReference type="PANTHER" id="PTHR11556:SF35">
    <property type="entry name" value="SEDOHEPTULOSE-1,7-BISPHOSPHATASE, CHLOROPLASTIC"/>
    <property type="match status" value="1"/>
</dbReference>
<dbReference type="EMBL" id="VRMN01000004">
    <property type="protein sequence ID" value="KAA8495187.1"/>
    <property type="molecule type" value="Genomic_DNA"/>
</dbReference>
<evidence type="ECO:0000256" key="4">
    <source>
        <dbReference type="ARBA" id="ARBA00010941"/>
    </source>
</evidence>
<dbReference type="InterPro" id="IPR023079">
    <property type="entry name" value="SBPase"/>
</dbReference>
<dbReference type="GO" id="GO:0006002">
    <property type="term" value="P:fructose 6-phosphate metabolic process"/>
    <property type="evidence" value="ECO:0007669"/>
    <property type="project" value="TreeGrafter"/>
</dbReference>
<comment type="cofactor">
    <cofactor evidence="2">
        <name>Mg(2+)</name>
        <dbReference type="ChEBI" id="CHEBI:18420"/>
    </cofactor>
</comment>
<evidence type="ECO:0000256" key="9">
    <source>
        <dbReference type="ARBA" id="ARBA00022842"/>
    </source>
</evidence>
<dbReference type="AlphaFoldDB" id="A0A5J4YXK1"/>
<evidence type="ECO:0000256" key="2">
    <source>
        <dbReference type="ARBA" id="ARBA00001946"/>
    </source>
</evidence>
<dbReference type="Proteomes" id="UP000324585">
    <property type="component" value="Unassembled WGS sequence"/>
</dbReference>
<dbReference type="Gene3D" id="3.30.540.10">
    <property type="entry name" value="Fructose-1,6-Bisphosphatase, subunit A, domain 1"/>
    <property type="match status" value="1"/>
</dbReference>
<feature type="domain" description="Fructose-1-6-bisphosphatase class I N-terminal" evidence="11">
    <location>
        <begin position="62"/>
        <end position="206"/>
    </location>
</feature>
<dbReference type="GO" id="GO:0006000">
    <property type="term" value="P:fructose metabolic process"/>
    <property type="evidence" value="ECO:0007669"/>
    <property type="project" value="TreeGrafter"/>
</dbReference>
<evidence type="ECO:0000313" key="14">
    <source>
        <dbReference type="Proteomes" id="UP000324585"/>
    </source>
</evidence>
<protein>
    <recommendedName>
        <fullName evidence="5">fructose-bisphosphatase</fullName>
        <ecNumber evidence="5">3.1.3.11</ecNumber>
    </recommendedName>
</protein>
<reference evidence="14" key="1">
    <citation type="journal article" date="2019" name="Nat. Commun.">
        <title>Expansion of phycobilisome linker gene families in mesophilic red algae.</title>
        <authorList>
            <person name="Lee J."/>
            <person name="Kim D."/>
            <person name="Bhattacharya D."/>
            <person name="Yoon H.S."/>
        </authorList>
    </citation>
    <scope>NUCLEOTIDE SEQUENCE [LARGE SCALE GENOMIC DNA]</scope>
    <source>
        <strain evidence="14">CCMP 1328</strain>
    </source>
</reference>
<dbReference type="InterPro" id="IPR044015">
    <property type="entry name" value="FBPase_C_dom"/>
</dbReference>
<dbReference type="PIRSF" id="PIRSF000904">
    <property type="entry name" value="FBPtase_SBPase"/>
    <property type="match status" value="1"/>
</dbReference>
<comment type="catalytic activity">
    <reaction evidence="1">
        <text>beta-D-fructose 1,6-bisphosphate + H2O = beta-D-fructose 6-phosphate + phosphate</text>
        <dbReference type="Rhea" id="RHEA:11064"/>
        <dbReference type="ChEBI" id="CHEBI:15377"/>
        <dbReference type="ChEBI" id="CHEBI:32966"/>
        <dbReference type="ChEBI" id="CHEBI:43474"/>
        <dbReference type="ChEBI" id="CHEBI:57634"/>
        <dbReference type="EC" id="3.1.3.11"/>
    </reaction>
</comment>
<dbReference type="GO" id="GO:0046872">
    <property type="term" value="F:metal ion binding"/>
    <property type="evidence" value="ECO:0007669"/>
    <property type="project" value="UniProtKB-KW"/>
</dbReference>
<dbReference type="InterPro" id="IPR000146">
    <property type="entry name" value="FBPase_class-1"/>
</dbReference>
<keyword evidence="8" id="KW-0378">Hydrolase</keyword>
<keyword evidence="9" id="KW-0460">Magnesium</keyword>
<evidence type="ECO:0000256" key="5">
    <source>
        <dbReference type="ARBA" id="ARBA00013093"/>
    </source>
</evidence>
<dbReference type="InterPro" id="IPR028343">
    <property type="entry name" value="FBPtase"/>
</dbReference>
<dbReference type="GO" id="GO:0005737">
    <property type="term" value="C:cytoplasm"/>
    <property type="evidence" value="ECO:0007669"/>
    <property type="project" value="TreeGrafter"/>
</dbReference>
<dbReference type="OMA" id="SIMGANF"/>
<name>A0A5J4YXK1_PORPP</name>
<dbReference type="PRINTS" id="PR01958">
    <property type="entry name" value="S17BPHPHTASE"/>
</dbReference>
<evidence type="ECO:0000256" key="7">
    <source>
        <dbReference type="ARBA" id="ARBA00022723"/>
    </source>
</evidence>
<dbReference type="Pfam" id="PF00316">
    <property type="entry name" value="FBPase"/>
    <property type="match status" value="1"/>
</dbReference>
<evidence type="ECO:0000313" key="13">
    <source>
        <dbReference type="EMBL" id="KAA8495187.1"/>
    </source>
</evidence>
<dbReference type="GO" id="GO:0030388">
    <property type="term" value="P:fructose 1,6-bisphosphate metabolic process"/>
    <property type="evidence" value="ECO:0007669"/>
    <property type="project" value="TreeGrafter"/>
</dbReference>
<dbReference type="Gene3D" id="3.40.190.80">
    <property type="match status" value="1"/>
</dbReference>
<dbReference type="PROSITE" id="PS00124">
    <property type="entry name" value="FBPASE"/>
    <property type="match status" value="1"/>
</dbReference>
<dbReference type="GO" id="GO:0042132">
    <property type="term" value="F:fructose 1,6-bisphosphate 1-phosphatase activity"/>
    <property type="evidence" value="ECO:0007669"/>
    <property type="project" value="UniProtKB-EC"/>
</dbReference>
<feature type="domain" description="Fructose-1-6-bisphosphatase class 1 C-terminal" evidence="12">
    <location>
        <begin position="238"/>
        <end position="359"/>
    </location>
</feature>
<evidence type="ECO:0000256" key="8">
    <source>
        <dbReference type="ARBA" id="ARBA00022801"/>
    </source>
</evidence>
<dbReference type="PANTHER" id="PTHR11556">
    <property type="entry name" value="FRUCTOSE-1,6-BISPHOSPHATASE-RELATED"/>
    <property type="match status" value="1"/>
</dbReference>
<organism evidence="13 14">
    <name type="scientific">Porphyridium purpureum</name>
    <name type="common">Red alga</name>
    <name type="synonym">Porphyridium cruentum</name>
    <dbReference type="NCBI Taxonomy" id="35688"/>
    <lineage>
        <taxon>Eukaryota</taxon>
        <taxon>Rhodophyta</taxon>
        <taxon>Bangiophyceae</taxon>
        <taxon>Porphyridiales</taxon>
        <taxon>Porphyridiaceae</taxon>
        <taxon>Porphyridium</taxon>
    </lineage>
</organism>